<keyword evidence="2" id="KW-1185">Reference proteome</keyword>
<comment type="caution">
    <text evidence="1">The sequence shown here is derived from an EMBL/GenBank/DDBJ whole genome shotgun (WGS) entry which is preliminary data.</text>
</comment>
<accession>A0AAQ4DRV6</accession>
<reference evidence="1 2" key="1">
    <citation type="journal article" date="2023" name="Arcadia Sci">
        <title>De novo assembly of a long-read Amblyomma americanum tick genome.</title>
        <authorList>
            <person name="Chou S."/>
            <person name="Poskanzer K.E."/>
            <person name="Rollins M."/>
            <person name="Thuy-Boun P.S."/>
        </authorList>
    </citation>
    <scope>NUCLEOTIDE SEQUENCE [LARGE SCALE GENOMIC DNA]</scope>
    <source>
        <strain evidence="1">F_SG_1</strain>
        <tissue evidence="1">Salivary glands</tissue>
    </source>
</reference>
<evidence type="ECO:0000313" key="1">
    <source>
        <dbReference type="EMBL" id="KAK8765196.1"/>
    </source>
</evidence>
<name>A0AAQ4DRV6_AMBAM</name>
<dbReference type="Proteomes" id="UP001321473">
    <property type="component" value="Unassembled WGS sequence"/>
</dbReference>
<organism evidence="1 2">
    <name type="scientific">Amblyomma americanum</name>
    <name type="common">Lone star tick</name>
    <dbReference type="NCBI Taxonomy" id="6943"/>
    <lineage>
        <taxon>Eukaryota</taxon>
        <taxon>Metazoa</taxon>
        <taxon>Ecdysozoa</taxon>
        <taxon>Arthropoda</taxon>
        <taxon>Chelicerata</taxon>
        <taxon>Arachnida</taxon>
        <taxon>Acari</taxon>
        <taxon>Parasitiformes</taxon>
        <taxon>Ixodida</taxon>
        <taxon>Ixodoidea</taxon>
        <taxon>Ixodidae</taxon>
        <taxon>Amblyomminae</taxon>
        <taxon>Amblyomma</taxon>
    </lineage>
</organism>
<evidence type="ECO:0000313" key="2">
    <source>
        <dbReference type="Proteomes" id="UP001321473"/>
    </source>
</evidence>
<protein>
    <submittedName>
        <fullName evidence="1">Uncharacterized protein</fullName>
    </submittedName>
</protein>
<proteinExistence type="predicted"/>
<dbReference type="AlphaFoldDB" id="A0AAQ4DRV6"/>
<gene>
    <name evidence="1" type="ORF">V5799_032193</name>
</gene>
<sequence>MVVQGLFGDMTSFRLSAAIMDRHQYLLRLSGEGSPDLALMPYAFTFPYFDQEAARAFNYAGVGSKVAEGLSRLFVDAYIGPRRVGKVVNEFFACMEKSIPNKAYWRLVFRLHPCALCGFDVCSAPVEAAKYDCASSFSERRNKQEAYLKQLI</sequence>
<dbReference type="EMBL" id="JARKHS020027630">
    <property type="protein sequence ID" value="KAK8765196.1"/>
    <property type="molecule type" value="Genomic_DNA"/>
</dbReference>